<proteinExistence type="predicted"/>
<feature type="domain" description="PH" evidence="2">
    <location>
        <begin position="41"/>
        <end position="165"/>
    </location>
</feature>
<dbReference type="InterPro" id="IPR057446">
    <property type="entry name" value="PH_bac"/>
</dbReference>
<gene>
    <name evidence="3" type="ORF">E3T50_00045</name>
</gene>
<keyword evidence="1" id="KW-0472">Membrane</keyword>
<comment type="caution">
    <text evidence="3">The sequence shown here is derived from an EMBL/GenBank/DDBJ whole genome shotgun (WGS) entry which is preliminary data.</text>
</comment>
<organism evidence="3 4">
    <name type="scientific">Cryobacterium gelidum</name>
    <dbReference type="NCBI Taxonomy" id="1259164"/>
    <lineage>
        <taxon>Bacteria</taxon>
        <taxon>Bacillati</taxon>
        <taxon>Actinomycetota</taxon>
        <taxon>Actinomycetes</taxon>
        <taxon>Micrococcales</taxon>
        <taxon>Microbacteriaceae</taxon>
        <taxon>Cryobacterium</taxon>
    </lineage>
</organism>
<dbReference type="RefSeq" id="WP_134550042.1">
    <property type="nucleotide sequence ID" value="NZ_SOHL01000001.1"/>
</dbReference>
<accession>A0A4R9B1X8</accession>
<evidence type="ECO:0000259" key="2">
    <source>
        <dbReference type="Pfam" id="PF25362"/>
    </source>
</evidence>
<name>A0A4R9B1X8_9MICO</name>
<reference evidence="3 4" key="1">
    <citation type="submission" date="2019-03" db="EMBL/GenBank/DDBJ databases">
        <title>Genomics of glacier-inhabiting Cryobacterium strains.</title>
        <authorList>
            <person name="Liu Q."/>
            <person name="Xin Y.-H."/>
        </authorList>
    </citation>
    <scope>NUCLEOTIDE SEQUENCE [LARGE SCALE GENOMIC DNA]</scope>
    <source>
        <strain evidence="3 4">Hz16</strain>
    </source>
</reference>
<evidence type="ECO:0000313" key="3">
    <source>
        <dbReference type="EMBL" id="TFD74393.1"/>
    </source>
</evidence>
<sequence>MDRTIPAVITALVLLGVLILMWRSWRKRSRRDAGLTAGYPMPSTEGVALAGAEAYYVATTPRDAPLERLAIRGLGFRARAALTVTGAGVTLDLDGNEPVFVPAAAIDAVGAAQVAIDRAVETDGLVRLSWRLYSPQNAEITHDRRAVDSFFRIIDPRDRARLVDTIRTISATAAGPATGPAAAPAKQDESEA</sequence>
<keyword evidence="1" id="KW-0812">Transmembrane</keyword>
<dbReference type="AlphaFoldDB" id="A0A4R9B1X8"/>
<keyword evidence="1" id="KW-1133">Transmembrane helix</keyword>
<dbReference type="Proteomes" id="UP000297983">
    <property type="component" value="Unassembled WGS sequence"/>
</dbReference>
<protein>
    <recommendedName>
        <fullName evidence="2">PH domain-containing protein</fullName>
    </recommendedName>
</protein>
<evidence type="ECO:0000256" key="1">
    <source>
        <dbReference type="SAM" id="Phobius"/>
    </source>
</evidence>
<dbReference type="EMBL" id="SOHL01000001">
    <property type="protein sequence ID" value="TFD74393.1"/>
    <property type="molecule type" value="Genomic_DNA"/>
</dbReference>
<dbReference type="Pfam" id="PF25362">
    <property type="entry name" value="bPH_11"/>
    <property type="match status" value="1"/>
</dbReference>
<feature type="transmembrane region" description="Helical" evidence="1">
    <location>
        <begin position="6"/>
        <end position="22"/>
    </location>
</feature>
<keyword evidence="4" id="KW-1185">Reference proteome</keyword>
<evidence type="ECO:0000313" key="4">
    <source>
        <dbReference type="Proteomes" id="UP000297983"/>
    </source>
</evidence>